<dbReference type="EMBL" id="ATLV01022141">
    <property type="status" value="NOT_ANNOTATED_CDS"/>
    <property type="molecule type" value="Genomic_DNA"/>
</dbReference>
<evidence type="ECO:0000313" key="3">
    <source>
        <dbReference type="EnsemblMetazoa" id="ASIC015223-PA"/>
    </source>
</evidence>
<evidence type="ECO:0000256" key="1">
    <source>
        <dbReference type="SAM" id="MobiDB-lite"/>
    </source>
</evidence>
<feature type="region of interest" description="Disordered" evidence="1">
    <location>
        <begin position="1"/>
        <end position="23"/>
    </location>
</feature>
<reference evidence="2 4" key="1">
    <citation type="journal article" date="2014" name="BMC Genomics">
        <title>Genome sequence of Anopheles sinensis provides insight into genetics basis of mosquito competence for malaria parasites.</title>
        <authorList>
            <person name="Zhou D."/>
            <person name="Zhang D."/>
            <person name="Ding G."/>
            <person name="Shi L."/>
            <person name="Hou Q."/>
            <person name="Ye Y."/>
            <person name="Xu Y."/>
            <person name="Zhou H."/>
            <person name="Xiong C."/>
            <person name="Li S."/>
            <person name="Yu J."/>
            <person name="Hong S."/>
            <person name="Yu X."/>
            <person name="Zou P."/>
            <person name="Chen C."/>
            <person name="Chang X."/>
            <person name="Wang W."/>
            <person name="Lv Y."/>
            <person name="Sun Y."/>
            <person name="Ma L."/>
            <person name="Shen B."/>
            <person name="Zhu C."/>
        </authorList>
    </citation>
    <scope>NUCLEOTIDE SEQUENCE [LARGE SCALE GENOMIC DNA]</scope>
</reference>
<gene>
    <name evidence="2" type="ORF">ZHAS_00015223</name>
</gene>
<sequence length="77" mass="8171">MPSSGLPQETATDPPSAAAISHHHLSFEERWIKAHPEDSPLASECAGKNGAHDLAAVPANAPELSSSNRTPEYLKSR</sequence>
<reference evidence="3" key="2">
    <citation type="submission" date="2020-05" db="UniProtKB">
        <authorList>
            <consortium name="EnsemblMetazoa"/>
        </authorList>
    </citation>
    <scope>IDENTIFICATION</scope>
</reference>
<feature type="region of interest" description="Disordered" evidence="1">
    <location>
        <begin position="53"/>
        <end position="77"/>
    </location>
</feature>
<dbReference type="EnsemblMetazoa" id="ASIC015223-RA">
    <property type="protein sequence ID" value="ASIC015223-PA"/>
    <property type="gene ID" value="ASIC015223"/>
</dbReference>
<dbReference type="Proteomes" id="UP000030765">
    <property type="component" value="Unassembled WGS sequence"/>
</dbReference>
<organism evidence="2">
    <name type="scientific">Anopheles sinensis</name>
    <name type="common">Mosquito</name>
    <dbReference type="NCBI Taxonomy" id="74873"/>
    <lineage>
        <taxon>Eukaryota</taxon>
        <taxon>Metazoa</taxon>
        <taxon>Ecdysozoa</taxon>
        <taxon>Arthropoda</taxon>
        <taxon>Hexapoda</taxon>
        <taxon>Insecta</taxon>
        <taxon>Pterygota</taxon>
        <taxon>Neoptera</taxon>
        <taxon>Endopterygota</taxon>
        <taxon>Diptera</taxon>
        <taxon>Nematocera</taxon>
        <taxon>Culicoidea</taxon>
        <taxon>Culicidae</taxon>
        <taxon>Anophelinae</taxon>
        <taxon>Anopheles</taxon>
    </lineage>
</organism>
<evidence type="ECO:0000313" key="4">
    <source>
        <dbReference type="Proteomes" id="UP000030765"/>
    </source>
</evidence>
<dbReference type="AlphaFoldDB" id="A0A084WAE9"/>
<protein>
    <submittedName>
        <fullName evidence="2 3">Diguanylate cyclase</fullName>
    </submittedName>
</protein>
<accession>A0A084WAE9</accession>
<proteinExistence type="predicted"/>
<feature type="compositionally biased region" description="Polar residues" evidence="1">
    <location>
        <begin position="1"/>
        <end position="13"/>
    </location>
</feature>
<dbReference type="VEuPathDB" id="VectorBase:ASIC015223"/>
<name>A0A084WAE9_ANOSI</name>
<evidence type="ECO:0000313" key="2">
    <source>
        <dbReference type="EMBL" id="KFB47193.1"/>
    </source>
</evidence>
<keyword evidence="4" id="KW-1185">Reference proteome</keyword>
<dbReference type="EMBL" id="KE525329">
    <property type="protein sequence ID" value="KFB47193.1"/>
    <property type="molecule type" value="Genomic_DNA"/>
</dbReference>